<sequence length="344" mass="36832">MTSQPYRPADIVSPYLLFLGDIEDSVSAKMARAVVIWRPEKAVGQLRMTEKTVSVGIEDISIEEACARGARTLVIGVANSGGKLPAHWRDVICQAIEHGMDVASGMHQRLDAIEGVAELAREHGVTLHDIRHSHPPLEVGTGEPRSGKRILTVGTDCSLGKMFSSLALQRGLEEAGLKARFRATGQCGVLVAGEGIAIDAVIADFISGAVEWLSPAAAEDQWDVIEGQGSLFHPAYAGVSLGLLHGAQPDCIVMCHELGRPHMRHLPNRPMPDMATCIEANLSAARITNPRVQLAGFSVNTSQVDEETARRELEALSQQFGVPATDPIRFGIEPLVTAFTTGAV</sequence>
<evidence type="ECO:0000259" key="1">
    <source>
        <dbReference type="Pfam" id="PF07755"/>
    </source>
</evidence>
<evidence type="ECO:0000313" key="4">
    <source>
        <dbReference type="Proteomes" id="UP000194457"/>
    </source>
</evidence>
<dbReference type="OrthoDB" id="9778498at2"/>
<dbReference type="InterPro" id="IPR011669">
    <property type="entry name" value="DgcN-like"/>
</dbReference>
<dbReference type="InterPro" id="IPR027417">
    <property type="entry name" value="P-loop_NTPase"/>
</dbReference>
<dbReference type="Pfam" id="PF07755">
    <property type="entry name" value="DUF1611"/>
    <property type="match status" value="1"/>
</dbReference>
<feature type="domain" description="D-glutamate N-acetyltransferase-like N-terminal" evidence="2">
    <location>
        <begin position="60"/>
        <end position="132"/>
    </location>
</feature>
<dbReference type="Proteomes" id="UP000194457">
    <property type="component" value="Chromosome"/>
</dbReference>
<dbReference type="PIRSF" id="PIRSF026760">
    <property type="entry name" value="UCP026760"/>
    <property type="match status" value="1"/>
</dbReference>
<protein>
    <submittedName>
        <fullName evidence="3">EBNA-1 nuclear protein</fullName>
    </submittedName>
</protein>
<dbReference type="Pfam" id="PF17396">
    <property type="entry name" value="DUF1611_N"/>
    <property type="match status" value="1"/>
</dbReference>
<dbReference type="RefSeq" id="WP_086899674.1">
    <property type="nucleotide sequence ID" value="NZ_CP021358.1"/>
</dbReference>
<dbReference type="Gene3D" id="3.40.50.300">
    <property type="entry name" value="P-loop containing nucleotide triphosphate hydrolases"/>
    <property type="match status" value="1"/>
</dbReference>
<evidence type="ECO:0000313" key="3">
    <source>
        <dbReference type="EMBL" id="ART62444.1"/>
    </source>
</evidence>
<dbReference type="Gene3D" id="3.40.50.720">
    <property type="entry name" value="NAD(P)-binding Rossmann-like Domain"/>
    <property type="match status" value="1"/>
</dbReference>
<dbReference type="AlphaFoldDB" id="A0A240ULR9"/>
<reference evidence="3 4" key="1">
    <citation type="submission" date="2017-05" db="EMBL/GenBank/DDBJ databases">
        <authorList>
            <person name="Song R."/>
            <person name="Chenine A.L."/>
            <person name="Ruprecht R.M."/>
        </authorList>
    </citation>
    <scope>NUCLEOTIDE SEQUENCE [LARGE SCALE GENOMIC DNA]</scope>
    <source>
        <strain evidence="3">SW32</strain>
    </source>
</reference>
<dbReference type="PANTHER" id="PTHR40690:SF1">
    <property type="entry name" value="DUF1611 DOMAIN-CONTAINING PROTEIN"/>
    <property type="match status" value="1"/>
</dbReference>
<organism evidence="3 4">
    <name type="scientific">Kushneria marisflavi</name>
    <dbReference type="NCBI Taxonomy" id="157779"/>
    <lineage>
        <taxon>Bacteria</taxon>
        <taxon>Pseudomonadati</taxon>
        <taxon>Pseudomonadota</taxon>
        <taxon>Gammaproteobacteria</taxon>
        <taxon>Oceanospirillales</taxon>
        <taxon>Halomonadaceae</taxon>
        <taxon>Kushneria</taxon>
    </lineage>
</organism>
<dbReference type="KEGG" id="kma:B9H00_04745"/>
<dbReference type="SUPFAM" id="SSF52540">
    <property type="entry name" value="P-loop containing nucleoside triphosphate hydrolases"/>
    <property type="match status" value="1"/>
</dbReference>
<proteinExistence type="predicted"/>
<accession>A0A240ULR9</accession>
<dbReference type="InterPro" id="IPR035402">
    <property type="entry name" value="DgcN-like_N"/>
</dbReference>
<dbReference type="InterPro" id="IPR035086">
    <property type="entry name" value="DgcN-like_C"/>
</dbReference>
<feature type="domain" description="D-glutamate N-acetyltransferase-like C-terminal" evidence="1">
    <location>
        <begin position="139"/>
        <end position="336"/>
    </location>
</feature>
<gene>
    <name evidence="3" type="ORF">B9H00_04745</name>
</gene>
<keyword evidence="4" id="KW-1185">Reference proteome</keyword>
<dbReference type="EMBL" id="CP021358">
    <property type="protein sequence ID" value="ART62444.1"/>
    <property type="molecule type" value="Genomic_DNA"/>
</dbReference>
<evidence type="ECO:0000259" key="2">
    <source>
        <dbReference type="Pfam" id="PF17396"/>
    </source>
</evidence>
<dbReference type="PANTHER" id="PTHR40690">
    <property type="entry name" value="GLL3100 PROTEIN"/>
    <property type="match status" value="1"/>
</dbReference>
<name>A0A240ULR9_9GAMM</name>
<dbReference type="NCBIfam" id="NF041892">
    <property type="entry name" value="DgcN"/>
    <property type="match status" value="1"/>
</dbReference>